<dbReference type="Proteomes" id="UP000332933">
    <property type="component" value="Unassembled WGS sequence"/>
</dbReference>
<dbReference type="EMBL" id="CAADRA010005553">
    <property type="protein sequence ID" value="VFT91070.1"/>
    <property type="molecule type" value="Genomic_DNA"/>
</dbReference>
<dbReference type="AlphaFoldDB" id="A0A485L0H2"/>
<accession>A0A485L0H2</accession>
<evidence type="ECO:0000313" key="3">
    <source>
        <dbReference type="Proteomes" id="UP000332933"/>
    </source>
</evidence>
<reference evidence="1" key="2">
    <citation type="submission" date="2019-06" db="EMBL/GenBank/DDBJ databases">
        <title>Genomics analysis of Aphanomyces spp. identifies a new class of oomycete effector associated with host adaptation.</title>
        <authorList>
            <person name="Gaulin E."/>
        </authorList>
    </citation>
    <scope>NUCLEOTIDE SEQUENCE</scope>
    <source>
        <strain evidence="1">CBS 578.67</strain>
    </source>
</reference>
<evidence type="ECO:0000313" key="2">
    <source>
        <dbReference type="EMBL" id="VFT91070.1"/>
    </source>
</evidence>
<evidence type="ECO:0000313" key="1">
    <source>
        <dbReference type="EMBL" id="KAF0694903.1"/>
    </source>
</evidence>
<reference evidence="2 3" key="1">
    <citation type="submission" date="2019-03" db="EMBL/GenBank/DDBJ databases">
        <authorList>
            <person name="Gaulin E."/>
            <person name="Dumas B."/>
        </authorList>
    </citation>
    <scope>NUCLEOTIDE SEQUENCE [LARGE SCALE GENOMIC DNA]</scope>
    <source>
        <strain evidence="2">CBS 568.67</strain>
    </source>
</reference>
<organism evidence="2 3">
    <name type="scientific">Aphanomyces stellatus</name>
    <dbReference type="NCBI Taxonomy" id="120398"/>
    <lineage>
        <taxon>Eukaryota</taxon>
        <taxon>Sar</taxon>
        <taxon>Stramenopiles</taxon>
        <taxon>Oomycota</taxon>
        <taxon>Saprolegniomycetes</taxon>
        <taxon>Saprolegniales</taxon>
        <taxon>Verrucalvaceae</taxon>
        <taxon>Aphanomyces</taxon>
    </lineage>
</organism>
<protein>
    <submittedName>
        <fullName evidence="2">Aste57867_14245 protein</fullName>
    </submittedName>
</protein>
<sequence length="219" mass="24212">MFSSFHGLLVDDVPPASPPAWPAAFEASFTEFFEGFPVAPSTGRWYYQYDASAGGAKNWRVDHMTPQHNNFCACAQPGVTETCELYFAIDGMYVNFPSLPTDDACCRLCTSESGCSPLKPDWLSGNDPTRTGVDLIGGRQCYQYCTPGAQFLDCMSYDAAGVPCRYSESWSPTPAWRIVHNLTFTSWTNQLRDASVFTLPNACQKPCPRQFPACMTPSE</sequence>
<dbReference type="OrthoDB" id="406551at2759"/>
<keyword evidence="3" id="KW-1185">Reference proteome</keyword>
<proteinExistence type="predicted"/>
<name>A0A485L0H2_9STRA</name>
<dbReference type="EMBL" id="VJMH01005532">
    <property type="protein sequence ID" value="KAF0694903.1"/>
    <property type="molecule type" value="Genomic_DNA"/>
</dbReference>
<gene>
    <name evidence="2" type="primary">Aste57867_14245</name>
    <name evidence="1" type="ORF">As57867_014194</name>
    <name evidence="2" type="ORF">ASTE57867_14245</name>
</gene>